<sequence length="164" mass="18663">MGKRDEQRKLKMSVLARIKADKGILFGVFSQHVTKIAKIERWKLIYNHAQSLGLVPPTKDWTYVRDVWWPNVKKATMEKVVNYKKTGTGGGPEKKLTDVDEEVLDILDKESPALHGLGLEPEPMSEDIIEIQAEQAHEVANELHPERESTSDLVCELIDYVPFV</sequence>
<dbReference type="Proteomes" id="UP001168821">
    <property type="component" value="Unassembled WGS sequence"/>
</dbReference>
<evidence type="ECO:0000313" key="2">
    <source>
        <dbReference type="Proteomes" id="UP001168821"/>
    </source>
</evidence>
<evidence type="ECO:0000313" key="1">
    <source>
        <dbReference type="EMBL" id="KAJ3661774.1"/>
    </source>
</evidence>
<comment type="caution">
    <text evidence="1">The sequence shown here is derived from an EMBL/GenBank/DDBJ whole genome shotgun (WGS) entry which is preliminary data.</text>
</comment>
<protein>
    <recommendedName>
        <fullName evidence="3">Regulatory protein zeste</fullName>
    </recommendedName>
</protein>
<keyword evidence="2" id="KW-1185">Reference proteome</keyword>
<organism evidence="1 2">
    <name type="scientific">Zophobas morio</name>
    <dbReference type="NCBI Taxonomy" id="2755281"/>
    <lineage>
        <taxon>Eukaryota</taxon>
        <taxon>Metazoa</taxon>
        <taxon>Ecdysozoa</taxon>
        <taxon>Arthropoda</taxon>
        <taxon>Hexapoda</taxon>
        <taxon>Insecta</taxon>
        <taxon>Pterygota</taxon>
        <taxon>Neoptera</taxon>
        <taxon>Endopterygota</taxon>
        <taxon>Coleoptera</taxon>
        <taxon>Polyphaga</taxon>
        <taxon>Cucujiformia</taxon>
        <taxon>Tenebrionidae</taxon>
        <taxon>Zophobas</taxon>
    </lineage>
</organism>
<dbReference type="EMBL" id="JALNTZ010000002">
    <property type="protein sequence ID" value="KAJ3661774.1"/>
    <property type="molecule type" value="Genomic_DNA"/>
</dbReference>
<proteinExistence type="predicted"/>
<dbReference type="AlphaFoldDB" id="A0AA38IVN4"/>
<accession>A0AA38IVN4</accession>
<evidence type="ECO:0008006" key="3">
    <source>
        <dbReference type="Google" id="ProtNLM"/>
    </source>
</evidence>
<reference evidence="1" key="1">
    <citation type="journal article" date="2023" name="G3 (Bethesda)">
        <title>Whole genome assemblies of Zophobas morio and Tenebrio molitor.</title>
        <authorList>
            <person name="Kaur S."/>
            <person name="Stinson S.A."/>
            <person name="diCenzo G.C."/>
        </authorList>
    </citation>
    <scope>NUCLEOTIDE SEQUENCE</scope>
    <source>
        <strain evidence="1">QUZm001</strain>
    </source>
</reference>
<gene>
    <name evidence="1" type="ORF">Zmor_006159</name>
</gene>
<name>A0AA38IVN4_9CUCU</name>